<evidence type="ECO:0000256" key="3">
    <source>
        <dbReference type="RuleBase" id="RU362032"/>
    </source>
</evidence>
<dbReference type="NCBIfam" id="TIGR00013">
    <property type="entry name" value="taut"/>
    <property type="match status" value="1"/>
</dbReference>
<dbReference type="InterPro" id="IPR014347">
    <property type="entry name" value="Tautomerase/MIF_sf"/>
</dbReference>
<dbReference type="PANTHER" id="PTHR35530:SF1">
    <property type="entry name" value="2-HYDROXYMUCONATE TAUTOMERASE"/>
    <property type="match status" value="1"/>
</dbReference>
<dbReference type="SUPFAM" id="SSF55331">
    <property type="entry name" value="Tautomerase/MIF"/>
    <property type="match status" value="1"/>
</dbReference>
<dbReference type="InterPro" id="IPR004370">
    <property type="entry name" value="4-OT-like_dom"/>
</dbReference>
<evidence type="ECO:0000259" key="4">
    <source>
        <dbReference type="Pfam" id="PF01361"/>
    </source>
</evidence>
<organism evidence="5 6">
    <name type="scientific">Planosporangium thailandense</name>
    <dbReference type="NCBI Taxonomy" id="765197"/>
    <lineage>
        <taxon>Bacteria</taxon>
        <taxon>Bacillati</taxon>
        <taxon>Actinomycetota</taxon>
        <taxon>Actinomycetes</taxon>
        <taxon>Micromonosporales</taxon>
        <taxon>Micromonosporaceae</taxon>
        <taxon>Planosporangium</taxon>
    </lineage>
</organism>
<keyword evidence="6" id="KW-1185">Reference proteome</keyword>
<dbReference type="NCBIfam" id="NF002571">
    <property type="entry name" value="PRK02220.1"/>
    <property type="match status" value="1"/>
</dbReference>
<gene>
    <name evidence="5" type="ORF">HC031_21120</name>
</gene>
<accession>A0ABX0Y464</accession>
<dbReference type="InterPro" id="IPR018191">
    <property type="entry name" value="4-OT"/>
</dbReference>
<feature type="domain" description="4-oxalocrotonate tautomerase-like" evidence="4">
    <location>
        <begin position="2"/>
        <end position="56"/>
    </location>
</feature>
<dbReference type="PANTHER" id="PTHR35530">
    <property type="entry name" value="TAUTOMERASE-RELATED"/>
    <property type="match status" value="1"/>
</dbReference>
<reference evidence="5 6" key="1">
    <citation type="submission" date="2020-03" db="EMBL/GenBank/DDBJ databases">
        <title>WGS of the type strain of Planosporangium spp.</title>
        <authorList>
            <person name="Thawai C."/>
        </authorList>
    </citation>
    <scope>NUCLEOTIDE SEQUENCE [LARGE SCALE GENOMIC DNA]</scope>
    <source>
        <strain evidence="5 6">TBRC 5610</strain>
    </source>
</reference>
<comment type="caution">
    <text evidence="5">The sequence shown here is derived from an EMBL/GenBank/DDBJ whole genome shotgun (WGS) entry which is preliminary data.</text>
</comment>
<proteinExistence type="inferred from homology"/>
<evidence type="ECO:0000313" key="5">
    <source>
        <dbReference type="EMBL" id="NJC72200.1"/>
    </source>
</evidence>
<comment type="similarity">
    <text evidence="1 3">Belongs to the 4-oxalocrotonate tautomerase family.</text>
</comment>
<dbReference type="Pfam" id="PF01361">
    <property type="entry name" value="Tautomerase"/>
    <property type="match status" value="1"/>
</dbReference>
<evidence type="ECO:0000313" key="6">
    <source>
        <dbReference type="Proteomes" id="UP000722989"/>
    </source>
</evidence>
<keyword evidence="2 3" id="KW-0413">Isomerase</keyword>
<name>A0ABX0Y464_9ACTN</name>
<evidence type="ECO:0000256" key="2">
    <source>
        <dbReference type="ARBA" id="ARBA00023235"/>
    </source>
</evidence>
<evidence type="ECO:0000256" key="1">
    <source>
        <dbReference type="ARBA" id="ARBA00006723"/>
    </source>
</evidence>
<dbReference type="EC" id="5.3.2.-" evidence="3"/>
<dbReference type="RefSeq" id="WP_167927098.1">
    <property type="nucleotide sequence ID" value="NZ_JAATVY010000016.1"/>
</dbReference>
<protein>
    <recommendedName>
        <fullName evidence="3">Tautomerase</fullName>
        <ecNumber evidence="3">5.3.2.-</ecNumber>
    </recommendedName>
</protein>
<sequence>MPMIHVEMYPGRTPEQKADLVREVTDAFVRTCGGNPDGVWVVIQEVPGEHWGVGGQLASGSGSTPRHD</sequence>
<dbReference type="Proteomes" id="UP000722989">
    <property type="component" value="Unassembled WGS sequence"/>
</dbReference>
<dbReference type="EMBL" id="JAATVY010000016">
    <property type="protein sequence ID" value="NJC72200.1"/>
    <property type="molecule type" value="Genomic_DNA"/>
</dbReference>
<dbReference type="Gene3D" id="3.30.429.10">
    <property type="entry name" value="Macrophage Migration Inhibitory Factor"/>
    <property type="match status" value="1"/>
</dbReference>